<feature type="region of interest" description="Disordered" evidence="1">
    <location>
        <begin position="154"/>
        <end position="245"/>
    </location>
</feature>
<proteinExistence type="predicted"/>
<protein>
    <submittedName>
        <fullName evidence="2">Uncharacterized protein</fullName>
    </submittedName>
</protein>
<accession>A0A3Q9KZ06</accession>
<evidence type="ECO:0000313" key="2">
    <source>
        <dbReference type="EMBL" id="AZS88924.1"/>
    </source>
</evidence>
<dbReference type="EMBL" id="CP034687">
    <property type="protein sequence ID" value="AZS88924.1"/>
    <property type="molecule type" value="Genomic_DNA"/>
</dbReference>
<dbReference type="KEGG" id="sgd:ELQ87_35325"/>
<dbReference type="Proteomes" id="UP000271291">
    <property type="component" value="Chromosome"/>
</dbReference>
<name>A0A3Q9KZ06_STRGD</name>
<sequence>MNVVCGISGCGNVVCGNGVCWAWGGPKGIWPVGVRSAGAGAGAVTGIGPVRWASCRVSSSRAAATLCRPASLASRSAACRDGCRDVGAAGLGATGSAGVRAGGSASAADPRRGSGIAGRIAVGAVAGSGGRGAASSAVGAGAGAAGGSAATARAVSSGTGPAAGSSGTARAVGSAGRSCRGSSAPGSAGRPGRGAGLAGIRSAGSTAGSVGPTDERARSNSRRVTFSRSASLTPRPPPWAPRPRDPVLIARVALKVPVSLSARS</sequence>
<reference evidence="2 3" key="1">
    <citation type="submission" date="2018-12" db="EMBL/GenBank/DDBJ databases">
        <title>Streptomyces griseoviridis F1-27 complete genome.</title>
        <authorList>
            <person name="Mariita R.M."/>
            <person name="Sello J.K."/>
        </authorList>
    </citation>
    <scope>NUCLEOTIDE SEQUENCE [LARGE SCALE GENOMIC DNA]</scope>
    <source>
        <strain evidence="2 3">F1-27</strain>
    </source>
</reference>
<gene>
    <name evidence="2" type="ORF">ELQ87_35325</name>
</gene>
<organism evidence="2 3">
    <name type="scientific">Streptomyces griseoviridis</name>
    <dbReference type="NCBI Taxonomy" id="45398"/>
    <lineage>
        <taxon>Bacteria</taxon>
        <taxon>Bacillati</taxon>
        <taxon>Actinomycetota</taxon>
        <taxon>Actinomycetes</taxon>
        <taxon>Kitasatosporales</taxon>
        <taxon>Streptomycetaceae</taxon>
        <taxon>Streptomyces</taxon>
    </lineage>
</organism>
<evidence type="ECO:0000256" key="1">
    <source>
        <dbReference type="SAM" id="MobiDB-lite"/>
    </source>
</evidence>
<feature type="compositionally biased region" description="Low complexity" evidence="1">
    <location>
        <begin position="154"/>
        <end position="188"/>
    </location>
</feature>
<dbReference type="AlphaFoldDB" id="A0A3Q9KZ06"/>
<dbReference type="RefSeq" id="WP_127181694.1">
    <property type="nucleotide sequence ID" value="NZ_CP034687.1"/>
</dbReference>
<feature type="compositionally biased region" description="Polar residues" evidence="1">
    <location>
        <begin position="222"/>
        <end position="232"/>
    </location>
</feature>
<evidence type="ECO:0000313" key="3">
    <source>
        <dbReference type="Proteomes" id="UP000271291"/>
    </source>
</evidence>